<evidence type="ECO:0000313" key="1">
    <source>
        <dbReference type="EMBL" id="GHH72412.1"/>
    </source>
</evidence>
<protein>
    <submittedName>
        <fullName evidence="1">Uncharacterized protein</fullName>
    </submittedName>
</protein>
<reference evidence="1" key="1">
    <citation type="journal article" date="2014" name="Int. J. Syst. Evol. Microbiol.">
        <title>Complete genome sequence of Corynebacterium casei LMG S-19264T (=DSM 44701T), isolated from a smear-ripened cheese.</title>
        <authorList>
            <consortium name="US DOE Joint Genome Institute (JGI-PGF)"/>
            <person name="Walter F."/>
            <person name="Albersmeier A."/>
            <person name="Kalinowski J."/>
            <person name="Ruckert C."/>
        </authorList>
    </citation>
    <scope>NUCLEOTIDE SEQUENCE</scope>
    <source>
        <strain evidence="1">CGMCC 4.7398</strain>
    </source>
</reference>
<evidence type="ECO:0000313" key="2">
    <source>
        <dbReference type="Proteomes" id="UP000627369"/>
    </source>
</evidence>
<sequence>MRGCRATCTKVRRSLFGSASITLGSGVLGALTGITSTVTALGGVRRTDQGDDLYI</sequence>
<organism evidence="1 2">
    <name type="scientific">Promicromonospora soli</name>
    <dbReference type="NCBI Taxonomy" id="2035533"/>
    <lineage>
        <taxon>Bacteria</taxon>
        <taxon>Bacillati</taxon>
        <taxon>Actinomycetota</taxon>
        <taxon>Actinomycetes</taxon>
        <taxon>Micrococcales</taxon>
        <taxon>Promicromonosporaceae</taxon>
        <taxon>Promicromonospora</taxon>
    </lineage>
</organism>
<proteinExistence type="predicted"/>
<dbReference type="Proteomes" id="UP000627369">
    <property type="component" value="Unassembled WGS sequence"/>
</dbReference>
<dbReference type="AlphaFoldDB" id="A0A919FTN9"/>
<comment type="caution">
    <text evidence="1">The sequence shown here is derived from an EMBL/GenBank/DDBJ whole genome shotgun (WGS) entry which is preliminary data.</text>
</comment>
<accession>A0A919FTN9</accession>
<dbReference type="EMBL" id="BNAS01000003">
    <property type="protein sequence ID" value="GHH72412.1"/>
    <property type="molecule type" value="Genomic_DNA"/>
</dbReference>
<gene>
    <name evidence="1" type="ORF">GCM10017772_21880</name>
</gene>
<reference evidence="1" key="2">
    <citation type="submission" date="2020-09" db="EMBL/GenBank/DDBJ databases">
        <authorList>
            <person name="Sun Q."/>
            <person name="Zhou Y."/>
        </authorList>
    </citation>
    <scope>NUCLEOTIDE SEQUENCE</scope>
    <source>
        <strain evidence="1">CGMCC 4.7398</strain>
    </source>
</reference>
<keyword evidence="2" id="KW-1185">Reference proteome</keyword>
<name>A0A919FTN9_9MICO</name>